<keyword evidence="2" id="KW-1185">Reference proteome</keyword>
<proteinExistence type="predicted"/>
<protein>
    <submittedName>
        <fullName evidence="1">Uncharacterized protein</fullName>
    </submittedName>
</protein>
<dbReference type="EMBL" id="JARK01001337">
    <property type="protein sequence ID" value="EYC34108.1"/>
    <property type="molecule type" value="Genomic_DNA"/>
</dbReference>
<evidence type="ECO:0000313" key="1">
    <source>
        <dbReference type="EMBL" id="EYC34108.1"/>
    </source>
</evidence>
<accession>A0A016W549</accession>
<comment type="caution">
    <text evidence="1">The sequence shown here is derived from an EMBL/GenBank/DDBJ whole genome shotgun (WGS) entry which is preliminary data.</text>
</comment>
<evidence type="ECO:0000313" key="2">
    <source>
        <dbReference type="Proteomes" id="UP000024635"/>
    </source>
</evidence>
<organism evidence="1 2">
    <name type="scientific">Ancylostoma ceylanicum</name>
    <dbReference type="NCBI Taxonomy" id="53326"/>
    <lineage>
        <taxon>Eukaryota</taxon>
        <taxon>Metazoa</taxon>
        <taxon>Ecdysozoa</taxon>
        <taxon>Nematoda</taxon>
        <taxon>Chromadorea</taxon>
        <taxon>Rhabditida</taxon>
        <taxon>Rhabditina</taxon>
        <taxon>Rhabditomorpha</taxon>
        <taxon>Strongyloidea</taxon>
        <taxon>Ancylostomatidae</taxon>
        <taxon>Ancylostomatinae</taxon>
        <taxon>Ancylostoma</taxon>
    </lineage>
</organism>
<dbReference type="Proteomes" id="UP000024635">
    <property type="component" value="Unassembled WGS sequence"/>
</dbReference>
<sequence length="76" mass="8817">MQIINGLGNNSRHTSFSIAWSVKHHFDWDDNLRSLLLFKFYRGSNAIQKANLSTTCKEKPLQLKRRRKNGCSPQRG</sequence>
<dbReference type="AlphaFoldDB" id="A0A016W549"/>
<reference evidence="2" key="1">
    <citation type="journal article" date="2015" name="Nat. Genet.">
        <title>The genome and transcriptome of the zoonotic hookworm Ancylostoma ceylanicum identify infection-specific gene families.</title>
        <authorList>
            <person name="Schwarz E.M."/>
            <person name="Hu Y."/>
            <person name="Antoshechkin I."/>
            <person name="Miller M.M."/>
            <person name="Sternberg P.W."/>
            <person name="Aroian R.V."/>
        </authorList>
    </citation>
    <scope>NUCLEOTIDE SEQUENCE</scope>
    <source>
        <strain evidence="2">HY135</strain>
    </source>
</reference>
<name>A0A016W549_9BILA</name>
<gene>
    <name evidence="1" type="primary">Acey_s0001.g248</name>
    <name evidence="1" type="ORF">Y032_0001g248</name>
</gene>